<dbReference type="AlphaFoldDB" id="A0A0G0JYW1"/>
<name>A0A0G0JYW1_9BACT</name>
<dbReference type="Proteomes" id="UP000034738">
    <property type="component" value="Unassembled WGS sequence"/>
</dbReference>
<comment type="caution">
    <text evidence="1">The sequence shown here is derived from an EMBL/GenBank/DDBJ whole genome shotgun (WGS) entry which is preliminary data.</text>
</comment>
<evidence type="ECO:0000313" key="1">
    <source>
        <dbReference type="EMBL" id="KKQ72673.1"/>
    </source>
</evidence>
<protein>
    <submittedName>
        <fullName evidence="1">Uncharacterized protein</fullName>
    </submittedName>
</protein>
<accession>A0A0G0JYW1</accession>
<reference evidence="1 2" key="1">
    <citation type="journal article" date="2015" name="Nature">
        <title>rRNA introns, odd ribosomes, and small enigmatic genomes across a large radiation of phyla.</title>
        <authorList>
            <person name="Brown C.T."/>
            <person name="Hug L.A."/>
            <person name="Thomas B.C."/>
            <person name="Sharon I."/>
            <person name="Castelle C.J."/>
            <person name="Singh A."/>
            <person name="Wilkins M.J."/>
            <person name="Williams K.H."/>
            <person name="Banfield J.F."/>
        </authorList>
    </citation>
    <scope>NUCLEOTIDE SEQUENCE [LARGE SCALE GENOMIC DNA]</scope>
</reference>
<sequence>MRPRKNLLASEHYAFGSQGRLAGFEGCRIVPFGNNAEKVRKIAS</sequence>
<dbReference type="EMBL" id="LBUY01000063">
    <property type="protein sequence ID" value="KKQ72673.1"/>
    <property type="molecule type" value="Genomic_DNA"/>
</dbReference>
<proteinExistence type="predicted"/>
<gene>
    <name evidence="1" type="ORF">US95_C0063G0013</name>
</gene>
<organism evidence="1 2">
    <name type="scientific">Candidatus Woesebacteria bacterium GW2011_GWB1_38_5</name>
    <dbReference type="NCBI Taxonomy" id="1618568"/>
    <lineage>
        <taxon>Bacteria</taxon>
        <taxon>Candidatus Woeseibacteriota</taxon>
    </lineage>
</organism>
<evidence type="ECO:0000313" key="2">
    <source>
        <dbReference type="Proteomes" id="UP000034738"/>
    </source>
</evidence>